<accession>A0A5B7EKP0</accession>
<name>A0A5B7EKP0_PORTR</name>
<evidence type="ECO:0000313" key="1">
    <source>
        <dbReference type="EMBL" id="MPC33004.1"/>
    </source>
</evidence>
<proteinExistence type="predicted"/>
<comment type="caution">
    <text evidence="1">The sequence shown here is derived from an EMBL/GenBank/DDBJ whole genome shotgun (WGS) entry which is preliminary data.</text>
</comment>
<organism evidence="1 2">
    <name type="scientific">Portunus trituberculatus</name>
    <name type="common">Swimming crab</name>
    <name type="synonym">Neptunus trituberculatus</name>
    <dbReference type="NCBI Taxonomy" id="210409"/>
    <lineage>
        <taxon>Eukaryota</taxon>
        <taxon>Metazoa</taxon>
        <taxon>Ecdysozoa</taxon>
        <taxon>Arthropoda</taxon>
        <taxon>Crustacea</taxon>
        <taxon>Multicrustacea</taxon>
        <taxon>Malacostraca</taxon>
        <taxon>Eumalacostraca</taxon>
        <taxon>Eucarida</taxon>
        <taxon>Decapoda</taxon>
        <taxon>Pleocyemata</taxon>
        <taxon>Brachyura</taxon>
        <taxon>Eubrachyura</taxon>
        <taxon>Portunoidea</taxon>
        <taxon>Portunidae</taxon>
        <taxon>Portuninae</taxon>
        <taxon>Portunus</taxon>
    </lineage>
</organism>
<dbReference type="OrthoDB" id="5970722at2759"/>
<reference evidence="1 2" key="1">
    <citation type="submission" date="2019-05" db="EMBL/GenBank/DDBJ databases">
        <title>Another draft genome of Portunus trituberculatus and its Hox gene families provides insights of decapod evolution.</title>
        <authorList>
            <person name="Jeong J.-H."/>
            <person name="Song I."/>
            <person name="Kim S."/>
            <person name="Choi T."/>
            <person name="Kim D."/>
            <person name="Ryu S."/>
            <person name="Kim W."/>
        </authorList>
    </citation>
    <scope>NUCLEOTIDE SEQUENCE [LARGE SCALE GENOMIC DNA]</scope>
    <source>
        <tissue evidence="1">Muscle</tissue>
    </source>
</reference>
<keyword evidence="2" id="KW-1185">Reference proteome</keyword>
<evidence type="ECO:0000313" key="2">
    <source>
        <dbReference type="Proteomes" id="UP000324222"/>
    </source>
</evidence>
<dbReference type="Proteomes" id="UP000324222">
    <property type="component" value="Unassembled WGS sequence"/>
</dbReference>
<protein>
    <submittedName>
        <fullName evidence="1">Uncharacterized protein</fullName>
    </submittedName>
</protein>
<gene>
    <name evidence="1" type="ORF">E2C01_026342</name>
</gene>
<sequence length="121" mass="12888">MTSSLLSHARNRPHVPVLVSDPVVVAVLLRSLDYSVILAIETSDYQSGIQSVIQQPTQPSVIQSTALQTVQISKGNVILLKQPSQPANSVIQSASGGGLQTVQTKVTQAAQIPHKTNQLQL</sequence>
<dbReference type="AlphaFoldDB" id="A0A5B7EKP0"/>
<dbReference type="EMBL" id="VSRR010002741">
    <property type="protein sequence ID" value="MPC33004.1"/>
    <property type="molecule type" value="Genomic_DNA"/>
</dbReference>